<evidence type="ECO:0000313" key="4">
    <source>
        <dbReference type="Proteomes" id="UP000619545"/>
    </source>
</evidence>
<comment type="subunit">
    <text evidence="1">Homotetramer.</text>
</comment>
<comment type="caution">
    <text evidence="3">The sequence shown here is derived from an EMBL/GenBank/DDBJ whole genome shotgun (WGS) entry which is preliminary data.</text>
</comment>
<dbReference type="Pfam" id="PF04038">
    <property type="entry name" value="DHNA"/>
    <property type="match status" value="1"/>
</dbReference>
<dbReference type="InterPro" id="IPR036839">
    <property type="entry name" value="MptD_sf"/>
</dbReference>
<dbReference type="Proteomes" id="UP000619545">
    <property type="component" value="Unassembled WGS sequence"/>
</dbReference>
<reference evidence="3" key="1">
    <citation type="journal article" date="2020" name="bioRxiv">
        <title>A rank-normalized archaeal taxonomy based on genome phylogeny resolves widespread incomplete and uneven classifications.</title>
        <authorList>
            <person name="Rinke C."/>
            <person name="Chuvochina M."/>
            <person name="Mussig A.J."/>
            <person name="Chaumeil P.-A."/>
            <person name="Waite D.W."/>
            <person name="Whitman W.B."/>
            <person name="Parks D.H."/>
            <person name="Hugenholtz P."/>
        </authorList>
    </citation>
    <scope>NUCLEOTIDE SEQUENCE</scope>
    <source>
        <strain evidence="3">UBA8853</strain>
    </source>
</reference>
<dbReference type="EC" id="4.1.2.25" evidence="1"/>
<dbReference type="InterPro" id="IPR027508">
    <property type="entry name" value="DHN_aldolase_MptD"/>
</dbReference>
<feature type="domain" description="Dihydroneopterin aldolase MtpD C-terminal" evidence="2">
    <location>
        <begin position="15"/>
        <end position="121"/>
    </location>
</feature>
<dbReference type="UniPathway" id="UPA00065"/>
<comment type="pathway">
    <text evidence="1">Cofactor biosynthesis; 5,6,7,8-tetrahydromethanopterin biosynthesis.</text>
</comment>
<dbReference type="HAMAP" id="MF_02130">
    <property type="entry name" value="DHNA_arch"/>
    <property type="match status" value="1"/>
</dbReference>
<evidence type="ECO:0000313" key="3">
    <source>
        <dbReference type="EMBL" id="HII69985.1"/>
    </source>
</evidence>
<proteinExistence type="inferred from homology"/>
<gene>
    <name evidence="1" type="primary">mptD</name>
    <name evidence="3" type="ORF">HA336_01970</name>
</gene>
<dbReference type="GO" id="GO:0004150">
    <property type="term" value="F:dihydroneopterin aldolase activity"/>
    <property type="evidence" value="ECO:0007669"/>
    <property type="project" value="UniProtKB-UniRule"/>
</dbReference>
<dbReference type="InterPro" id="IPR007181">
    <property type="entry name" value="MtpD_C"/>
</dbReference>
<feature type="binding site" evidence="1">
    <location>
        <position position="118"/>
    </location>
    <ligand>
        <name>substrate</name>
    </ligand>
</feature>
<evidence type="ECO:0000256" key="1">
    <source>
        <dbReference type="HAMAP-Rule" id="MF_02130"/>
    </source>
</evidence>
<dbReference type="Gene3D" id="3.30.1300.20">
    <property type="entry name" value="7,8-dihydroneopterin aldolase (MptD)"/>
    <property type="match status" value="1"/>
</dbReference>
<sequence length="128" mass="14417">MQGGDPDLKYFKRLSDRERAIFEAGITLGAIYHQFCGTPVSPGTAEEVAKCIERAALLQPCVIDARVEVDVSSEDTDNYGGYTEVSGRNLRVTIVTRCGEWEAVGKLEFIEELNYPLMWVEEIRRVEQ</sequence>
<dbReference type="GO" id="GO:2001118">
    <property type="term" value="P:tetrahydromethanopterin biosynthetic process"/>
    <property type="evidence" value="ECO:0007669"/>
    <property type="project" value="UniProtKB-UniRule"/>
</dbReference>
<keyword evidence="1" id="KW-0456">Lyase</keyword>
<protein>
    <recommendedName>
        <fullName evidence="1">Dihydroneopterin aldolase</fullName>
        <shortName evidence="1">DHNA</shortName>
        <ecNumber evidence="1">4.1.2.25</ecNumber>
    </recommendedName>
    <alternativeName>
        <fullName evidence="1">7,8-dihydroneopterin aldolase</fullName>
    </alternativeName>
</protein>
<dbReference type="SUPFAM" id="SSF143560">
    <property type="entry name" value="MK0786-like"/>
    <property type="match status" value="1"/>
</dbReference>
<comment type="similarity">
    <text evidence="1">Belongs to the archaeal dihydroneopterin aldolase family.</text>
</comment>
<comment type="catalytic activity">
    <reaction evidence="1">
        <text>7,8-dihydroneopterin = 6-hydroxymethyl-7,8-dihydropterin + glycolaldehyde</text>
        <dbReference type="Rhea" id="RHEA:10540"/>
        <dbReference type="ChEBI" id="CHEBI:17001"/>
        <dbReference type="ChEBI" id="CHEBI:17071"/>
        <dbReference type="ChEBI" id="CHEBI:44841"/>
        <dbReference type="EC" id="4.1.2.25"/>
    </reaction>
</comment>
<evidence type="ECO:0000259" key="2">
    <source>
        <dbReference type="Pfam" id="PF04038"/>
    </source>
</evidence>
<organism evidence="3 4">
    <name type="scientific">Methanopyrus kandleri</name>
    <dbReference type="NCBI Taxonomy" id="2320"/>
    <lineage>
        <taxon>Archaea</taxon>
        <taxon>Methanobacteriati</taxon>
        <taxon>Methanobacteriota</taxon>
        <taxon>Methanomada group</taxon>
        <taxon>Methanopyri</taxon>
        <taxon>Methanopyrales</taxon>
        <taxon>Methanopyraceae</taxon>
        <taxon>Methanopyrus</taxon>
    </lineage>
</organism>
<comment type="function">
    <text evidence="1">Catalyzes the conversion of 7,8-dihydroneopterin (H2Neo) to 6-hydroxymethyl-7,8-dihydropterin (6-HMD).</text>
</comment>
<feature type="binding site" evidence="1">
    <location>
        <position position="23"/>
    </location>
    <ligand>
        <name>substrate</name>
    </ligand>
</feature>
<dbReference type="AlphaFoldDB" id="A0A832T8C9"/>
<accession>A0A832T8C9</accession>
<name>A0A832T8C9_9EURY</name>
<dbReference type="EMBL" id="DUJS01000002">
    <property type="protein sequence ID" value="HII69985.1"/>
    <property type="molecule type" value="Genomic_DNA"/>
</dbReference>